<protein>
    <submittedName>
        <fullName evidence="2">Uncharacterized protein</fullName>
    </submittedName>
</protein>
<dbReference type="EMBL" id="JAUOQI010000009">
    <property type="protein sequence ID" value="MDO6578460.1"/>
    <property type="molecule type" value="Genomic_DNA"/>
</dbReference>
<comment type="caution">
    <text evidence="2">The sequence shown here is derived from an EMBL/GenBank/DDBJ whole genome shotgun (WGS) entry which is preliminary data.</text>
</comment>
<dbReference type="Proteomes" id="UP001170717">
    <property type="component" value="Unassembled WGS sequence"/>
</dbReference>
<reference evidence="2" key="1">
    <citation type="submission" date="2023-07" db="EMBL/GenBank/DDBJ databases">
        <title>Genome content predicts the carbon catabolic preferences of heterotrophic bacteria.</title>
        <authorList>
            <person name="Gralka M."/>
        </authorList>
    </citation>
    <scope>NUCLEOTIDE SEQUENCE</scope>
    <source>
        <strain evidence="2">F2M12</strain>
    </source>
</reference>
<accession>A0AAW7Z5P2</accession>
<dbReference type="RefSeq" id="WP_156454644.1">
    <property type="nucleotide sequence ID" value="NZ_CANLMS010000001.1"/>
</dbReference>
<evidence type="ECO:0000313" key="3">
    <source>
        <dbReference type="Proteomes" id="UP001170717"/>
    </source>
</evidence>
<evidence type="ECO:0000256" key="1">
    <source>
        <dbReference type="SAM" id="MobiDB-lite"/>
    </source>
</evidence>
<organism evidence="2 3">
    <name type="scientific">Alteromonas stellipolaris</name>
    <dbReference type="NCBI Taxonomy" id="233316"/>
    <lineage>
        <taxon>Bacteria</taxon>
        <taxon>Pseudomonadati</taxon>
        <taxon>Pseudomonadota</taxon>
        <taxon>Gammaproteobacteria</taxon>
        <taxon>Alteromonadales</taxon>
        <taxon>Alteromonadaceae</taxon>
        <taxon>Alteromonas/Salinimonas group</taxon>
        <taxon>Alteromonas</taxon>
    </lineage>
</organism>
<evidence type="ECO:0000313" key="2">
    <source>
        <dbReference type="EMBL" id="MDO6578460.1"/>
    </source>
</evidence>
<feature type="compositionally biased region" description="Polar residues" evidence="1">
    <location>
        <begin position="41"/>
        <end position="54"/>
    </location>
</feature>
<proteinExistence type="predicted"/>
<dbReference type="GeneID" id="83260221"/>
<dbReference type="AlphaFoldDB" id="A0AAW7Z5P2"/>
<sequence>MFYIILLAIIVAALFLYSLRTDKGEHTKYARKDGQAVPPHQNETQNTTSTPSAA</sequence>
<name>A0AAW7Z5P2_9ALTE</name>
<feature type="region of interest" description="Disordered" evidence="1">
    <location>
        <begin position="27"/>
        <end position="54"/>
    </location>
</feature>
<gene>
    <name evidence="2" type="ORF">Q4527_13740</name>
</gene>